<keyword evidence="2" id="KW-1185">Reference proteome</keyword>
<accession>A0A848KHE6</accession>
<dbReference type="Proteomes" id="UP000535543">
    <property type="component" value="Unassembled WGS sequence"/>
</dbReference>
<protein>
    <submittedName>
        <fullName evidence="1">Uncharacterized protein</fullName>
    </submittedName>
</protein>
<evidence type="ECO:0000313" key="2">
    <source>
        <dbReference type="Proteomes" id="UP000535543"/>
    </source>
</evidence>
<proteinExistence type="predicted"/>
<evidence type="ECO:0000313" key="1">
    <source>
        <dbReference type="EMBL" id="NMN95620.1"/>
    </source>
</evidence>
<reference evidence="1 2" key="1">
    <citation type="submission" date="2019-05" db="EMBL/GenBank/DDBJ databases">
        <authorList>
            <person name="Lee S.D."/>
        </authorList>
    </citation>
    <scope>NUCLEOTIDE SEQUENCE [LARGE SCALE GENOMIC DNA]</scope>
    <source>
        <strain evidence="1 2">YC2-7</strain>
    </source>
</reference>
<comment type="caution">
    <text evidence="1">The sequence shown here is derived from an EMBL/GenBank/DDBJ whole genome shotgun (WGS) entry which is preliminary data.</text>
</comment>
<name>A0A848KHE6_9NOCA</name>
<organism evidence="1 2">
    <name type="scientific">Antrihabitans stalactiti</name>
    <dbReference type="NCBI Taxonomy" id="2584121"/>
    <lineage>
        <taxon>Bacteria</taxon>
        <taxon>Bacillati</taxon>
        <taxon>Actinomycetota</taxon>
        <taxon>Actinomycetes</taxon>
        <taxon>Mycobacteriales</taxon>
        <taxon>Nocardiaceae</taxon>
        <taxon>Antrihabitans</taxon>
    </lineage>
</organism>
<sequence>MDKRQSAVESAVQASDQLFPERRMRQLWDPVAQLCYRASAAYLAVTEQAQTPTPTRRPPGELDLTIRQLADAAHAVDQFYDAHRPQLDNASSTLAAVPAVVAQAHTAADTVMARLAGEASAYLEYPSVQSKRSALVDAVVALETAGSANAKREAAARVRSAVTALDDAISAAPTRAQDAKKALSSVQTRMAAARTRAEGLAPAYSALLREFNAASSSDVSGNEAASRREIAAAEAKLEQATTALTSGNPDLALELTASVRAHLSSAEQHVDAVTDRLVLLREVRDNPKAKENEVRFRLRDAQMLAVSRGLTSEWGSVLDAQLDRIDRIAGGLNGRHPDYWAYVTGLDAVKTFISGVVQRMKKQTGSQ</sequence>
<gene>
    <name evidence="1" type="ORF">FGL95_11305</name>
</gene>
<dbReference type="AlphaFoldDB" id="A0A848KHE6"/>
<reference evidence="1 2" key="2">
    <citation type="submission" date="2020-06" db="EMBL/GenBank/DDBJ databases">
        <title>Antribacter stalactiti gen. nov., sp. nov., a new member of the family Nacardiaceae isolated from a cave.</title>
        <authorList>
            <person name="Kim I.S."/>
        </authorList>
    </citation>
    <scope>NUCLEOTIDE SEQUENCE [LARGE SCALE GENOMIC DNA]</scope>
    <source>
        <strain evidence="1 2">YC2-7</strain>
    </source>
</reference>
<dbReference type="EMBL" id="VCQU01000003">
    <property type="protein sequence ID" value="NMN95620.1"/>
    <property type="molecule type" value="Genomic_DNA"/>
</dbReference>